<keyword evidence="1" id="KW-0812">Transmembrane</keyword>
<dbReference type="Proteomes" id="UP000199183">
    <property type="component" value="Unassembled WGS sequence"/>
</dbReference>
<keyword evidence="1" id="KW-1133">Transmembrane helix</keyword>
<keyword evidence="1" id="KW-0472">Membrane</keyword>
<keyword evidence="3" id="KW-1185">Reference proteome</keyword>
<sequence length="85" mass="8947">MTTSVERMNAPAVIGLSLCLAAYAISFVPVVGYWLSWPPLAVGVACTVLALSRRSRGGRGSWCAWGALAVVVLVLFVPGVVVLSW</sequence>
<feature type="transmembrane region" description="Helical" evidence="1">
    <location>
        <begin position="63"/>
        <end position="83"/>
    </location>
</feature>
<accession>A0A1H4KAW4</accession>
<proteinExistence type="predicted"/>
<dbReference type="STRING" id="640635.SAMN04489806_1098"/>
<organism evidence="2 3">
    <name type="scientific">Paramicrobacterium humi</name>
    <dbReference type="NCBI Taxonomy" id="640635"/>
    <lineage>
        <taxon>Bacteria</taxon>
        <taxon>Bacillati</taxon>
        <taxon>Actinomycetota</taxon>
        <taxon>Actinomycetes</taxon>
        <taxon>Micrococcales</taxon>
        <taxon>Microbacteriaceae</taxon>
        <taxon>Paramicrobacterium</taxon>
    </lineage>
</organism>
<name>A0A1H4KAW4_9MICO</name>
<gene>
    <name evidence="2" type="ORF">SAMN04489806_1098</name>
</gene>
<evidence type="ECO:0000256" key="1">
    <source>
        <dbReference type="SAM" id="Phobius"/>
    </source>
</evidence>
<evidence type="ECO:0000313" key="3">
    <source>
        <dbReference type="Proteomes" id="UP000199183"/>
    </source>
</evidence>
<reference evidence="2 3" key="1">
    <citation type="submission" date="2016-10" db="EMBL/GenBank/DDBJ databases">
        <authorList>
            <person name="de Groot N.N."/>
        </authorList>
    </citation>
    <scope>NUCLEOTIDE SEQUENCE [LARGE SCALE GENOMIC DNA]</scope>
    <source>
        <strain evidence="2 3">DSM 21799</strain>
    </source>
</reference>
<dbReference type="EMBL" id="FNRY01000001">
    <property type="protein sequence ID" value="SEB55704.1"/>
    <property type="molecule type" value="Genomic_DNA"/>
</dbReference>
<evidence type="ECO:0000313" key="2">
    <source>
        <dbReference type="EMBL" id="SEB55704.1"/>
    </source>
</evidence>
<dbReference type="AlphaFoldDB" id="A0A1H4KAW4"/>
<protein>
    <submittedName>
        <fullName evidence="2">Uncharacterized protein</fullName>
    </submittedName>
</protein>